<name>A0ABM9R963_9FIRM</name>
<dbReference type="Proteomes" id="UP001071230">
    <property type="component" value="Unassembled WGS sequence"/>
</dbReference>
<protein>
    <submittedName>
        <fullName evidence="1">Uncharacterized protein</fullName>
    </submittedName>
</protein>
<gene>
    <name evidence="1" type="ORF">DEACI_0462</name>
</gene>
<sequence>MVSIPHRQAIGDSRVKIDESRTTVSIPHRQAIGKFSRASLYRASLFQFLIGRLSAGLWPGTSGPYENSFNSS</sequence>
<organism evidence="1 2">
    <name type="scientific">Acididesulfobacillus acetoxydans</name>
    <dbReference type="NCBI Taxonomy" id="1561005"/>
    <lineage>
        <taxon>Bacteria</taxon>
        <taxon>Bacillati</taxon>
        <taxon>Bacillota</taxon>
        <taxon>Clostridia</taxon>
        <taxon>Eubacteriales</taxon>
        <taxon>Peptococcaceae</taxon>
        <taxon>Acididesulfobacillus</taxon>
    </lineage>
</organism>
<dbReference type="EMBL" id="CDGJ01000009">
    <property type="protein sequence ID" value="CEJ06016.1"/>
    <property type="molecule type" value="Genomic_DNA"/>
</dbReference>
<evidence type="ECO:0000313" key="2">
    <source>
        <dbReference type="Proteomes" id="UP001071230"/>
    </source>
</evidence>
<evidence type="ECO:0000313" key="1">
    <source>
        <dbReference type="EMBL" id="CEJ06016.1"/>
    </source>
</evidence>
<accession>A0ABM9R963</accession>
<keyword evidence="2" id="KW-1185">Reference proteome</keyword>
<comment type="caution">
    <text evidence="1">The sequence shown here is derived from an EMBL/GenBank/DDBJ whole genome shotgun (WGS) entry which is preliminary data.</text>
</comment>
<proteinExistence type="predicted"/>
<reference evidence="1" key="1">
    <citation type="submission" date="2014-11" db="EMBL/GenBank/DDBJ databases">
        <authorList>
            <person name="Hornung B.V."/>
        </authorList>
    </citation>
    <scope>NUCLEOTIDE SEQUENCE</scope>
    <source>
        <strain evidence="1">INE</strain>
    </source>
</reference>